<dbReference type="InterPro" id="IPR016167">
    <property type="entry name" value="FAD-bd_PCMH_sub1"/>
</dbReference>
<comment type="similarity">
    <text evidence="1">Belongs to the MurB family.</text>
</comment>
<dbReference type="PANTHER" id="PTHR21071">
    <property type="entry name" value="UDP-N-ACETYLENOLPYRUVOYLGLUCOSAMINE REDUCTASE"/>
    <property type="match status" value="1"/>
</dbReference>
<gene>
    <name evidence="4" type="ORF">LG632_00730</name>
</gene>
<evidence type="ECO:0000313" key="4">
    <source>
        <dbReference type="EMBL" id="MCB5177922.1"/>
    </source>
</evidence>
<dbReference type="InterPro" id="IPR003170">
    <property type="entry name" value="MurB"/>
</dbReference>
<dbReference type="RefSeq" id="WP_226724326.1">
    <property type="nucleotide sequence ID" value="NZ_JAJAUY010000002.1"/>
</dbReference>
<keyword evidence="5" id="KW-1185">Reference proteome</keyword>
<evidence type="ECO:0000256" key="2">
    <source>
        <dbReference type="ARBA" id="ARBA00023002"/>
    </source>
</evidence>
<reference evidence="4 5" key="1">
    <citation type="submission" date="2021-10" db="EMBL/GenBank/DDBJ databases">
        <title>Streptomyces sp. strain SMC 277, a novel streptomycete isolated from soil.</title>
        <authorList>
            <person name="Chanama M."/>
        </authorList>
    </citation>
    <scope>NUCLEOTIDE SEQUENCE [LARGE SCALE GENOMIC DNA]</scope>
    <source>
        <strain evidence="4 5">SMC 277</strain>
    </source>
</reference>
<dbReference type="PROSITE" id="PS51387">
    <property type="entry name" value="FAD_PCMH"/>
    <property type="match status" value="1"/>
</dbReference>
<dbReference type="InterPro" id="IPR016166">
    <property type="entry name" value="FAD-bd_PCMH"/>
</dbReference>
<comment type="caution">
    <text evidence="4">The sequence shown here is derived from an EMBL/GenBank/DDBJ whole genome shotgun (WGS) entry which is preliminary data.</text>
</comment>
<evidence type="ECO:0000259" key="3">
    <source>
        <dbReference type="PROSITE" id="PS51387"/>
    </source>
</evidence>
<dbReference type="PANTHER" id="PTHR21071:SF4">
    <property type="entry name" value="UDP-N-ACETYLENOLPYRUVOYLGLUCOSAMINE REDUCTASE"/>
    <property type="match status" value="1"/>
</dbReference>
<dbReference type="InterPro" id="IPR006094">
    <property type="entry name" value="Oxid_FAD_bind_N"/>
</dbReference>
<sequence length="113" mass="11892">MGQHQLSDHTTLRLGGPAPLWLSHTTDADWPDLARTAAAHAESSFTLGGGSNTLAPDQGTTRLVIHMATRGIRTRHRLDGRVEVTVAAGHPLAELVAHTVAEGLSGIEYLGGI</sequence>
<dbReference type="Pfam" id="PF01565">
    <property type="entry name" value="FAD_binding_4"/>
    <property type="match status" value="1"/>
</dbReference>
<keyword evidence="2" id="KW-0560">Oxidoreductase</keyword>
<name>A0ABS8AZY7_9ACTN</name>
<dbReference type="InterPro" id="IPR036318">
    <property type="entry name" value="FAD-bd_PCMH-like_sf"/>
</dbReference>
<evidence type="ECO:0000256" key="1">
    <source>
        <dbReference type="ARBA" id="ARBA00010485"/>
    </source>
</evidence>
<feature type="domain" description="FAD-binding PCMH-type" evidence="3">
    <location>
        <begin position="14"/>
        <end position="113"/>
    </location>
</feature>
<dbReference type="SUPFAM" id="SSF56176">
    <property type="entry name" value="FAD-binding/transporter-associated domain-like"/>
    <property type="match status" value="1"/>
</dbReference>
<evidence type="ECO:0000313" key="5">
    <source>
        <dbReference type="Proteomes" id="UP001199054"/>
    </source>
</evidence>
<dbReference type="EMBL" id="JAJAUY010000002">
    <property type="protein sequence ID" value="MCB5177922.1"/>
    <property type="molecule type" value="Genomic_DNA"/>
</dbReference>
<proteinExistence type="inferred from homology"/>
<dbReference type="Gene3D" id="3.30.43.10">
    <property type="entry name" value="Uridine Diphospho-n-acetylenolpyruvylglucosamine Reductase, domain 2"/>
    <property type="match status" value="1"/>
</dbReference>
<organism evidence="4 5">
    <name type="scientific">Streptomyces antimicrobicus</name>
    <dbReference type="NCBI Taxonomy" id="2883108"/>
    <lineage>
        <taxon>Bacteria</taxon>
        <taxon>Bacillati</taxon>
        <taxon>Actinomycetota</taxon>
        <taxon>Actinomycetes</taxon>
        <taxon>Kitasatosporales</taxon>
        <taxon>Streptomycetaceae</taxon>
        <taxon>Streptomyces</taxon>
    </lineage>
</organism>
<dbReference type="Proteomes" id="UP001199054">
    <property type="component" value="Unassembled WGS sequence"/>
</dbReference>
<accession>A0ABS8AZY7</accession>
<protein>
    <submittedName>
        <fullName evidence="4">FAD-binding protein</fullName>
    </submittedName>
</protein>